<gene>
    <name evidence="1" type="ORF">TM448A05085_0009</name>
</gene>
<evidence type="ECO:0000313" key="1">
    <source>
        <dbReference type="EMBL" id="QJA54494.1"/>
    </source>
</evidence>
<sequence>MDTIKELERRAERESEQHKARLRDNYSYARSLGFNPSLAKILSAWSKDRIDELHREKEGK</sequence>
<organism evidence="1">
    <name type="scientific">viral metagenome</name>
    <dbReference type="NCBI Taxonomy" id="1070528"/>
    <lineage>
        <taxon>unclassified sequences</taxon>
        <taxon>metagenomes</taxon>
        <taxon>organismal metagenomes</taxon>
    </lineage>
</organism>
<dbReference type="AlphaFoldDB" id="A0A6H2A3V6"/>
<dbReference type="EMBL" id="MT144511">
    <property type="protein sequence ID" value="QJA54494.1"/>
    <property type="molecule type" value="Genomic_DNA"/>
</dbReference>
<reference evidence="1" key="1">
    <citation type="submission" date="2020-03" db="EMBL/GenBank/DDBJ databases">
        <title>The deep terrestrial virosphere.</title>
        <authorList>
            <person name="Holmfeldt K."/>
            <person name="Nilsson E."/>
            <person name="Simone D."/>
            <person name="Lopez-Fernandez M."/>
            <person name="Wu X."/>
            <person name="de Brujin I."/>
            <person name="Lundin D."/>
            <person name="Andersson A."/>
            <person name="Bertilsson S."/>
            <person name="Dopson M."/>
        </authorList>
    </citation>
    <scope>NUCLEOTIDE SEQUENCE</scope>
    <source>
        <strain evidence="1">TM448A05085</strain>
    </source>
</reference>
<proteinExistence type="predicted"/>
<name>A0A6H2A3V6_9ZZZZ</name>
<protein>
    <submittedName>
        <fullName evidence="1">Uncharacterized protein</fullName>
    </submittedName>
</protein>
<accession>A0A6H2A3V6</accession>